<protein>
    <submittedName>
        <fullName evidence="2">Replication protein</fullName>
    </submittedName>
</protein>
<sequence length="434" mass="50931">MLKKDNKKAHISNTLAGGEIQALQSANADQHRDRITRFATLKHRAKNQENYLFTLAKFKENYEKDVKNEESIKALKSAQKLNECGNYLLFKNFYTIGEVKLSKLRTCGQHLLCPFCAAIRASRAIQKYVERIDQVLQQNRKLKPVLITLTVKNGSDLAERSEHLMKSFRKLLDRRRDYEKKGRGFNEFCKAQGAMYSYENTYNEKTGEWHPHIHMFALVDQWIDQQEFSEYWHSLTGDSMVVDVRRAKKEKGHGYSKAAAEVCKYALKFGDLSVENTWEAFKVLKGKRLTGSFGLLWGVKIPDTMTDDMPDEDLPYLEMLYKFAFSKKSYYDLVTTRHVEPKETDRMRSEEEESTDRHDRMRDVDLAITDDARTLPVRGRAVTERPQRGRKKAHWRIPPKTRVRVRQRIRRWDGIMYNIDLFPYVEHRLLAFIG</sequence>
<dbReference type="InterPro" id="IPR000989">
    <property type="entry name" value="Rep"/>
</dbReference>
<dbReference type="EMBL" id="MW828674">
    <property type="protein sequence ID" value="QWQ66155.1"/>
    <property type="molecule type" value="Genomic_DNA"/>
</dbReference>
<name>A0A8F1NN49_9ZZZZ</name>
<dbReference type="GO" id="GO:0006260">
    <property type="term" value="P:DNA replication"/>
    <property type="evidence" value="ECO:0007669"/>
    <property type="project" value="UniProtKB-KW"/>
</dbReference>
<organism evidence="2">
    <name type="scientific">SPHINX/BMMF group 2 DNA sequence</name>
    <dbReference type="NCBI Taxonomy" id="2502152"/>
    <lineage>
        <taxon>unclassified sequences</taxon>
    </lineage>
</organism>
<evidence type="ECO:0000313" key="2">
    <source>
        <dbReference type="EMBL" id="QWQ66155.1"/>
    </source>
</evidence>
<dbReference type="GO" id="GO:0003677">
    <property type="term" value="F:DNA binding"/>
    <property type="evidence" value="ECO:0007669"/>
    <property type="project" value="InterPro"/>
</dbReference>
<keyword evidence="1" id="KW-0235">DNA replication</keyword>
<dbReference type="Pfam" id="PF01446">
    <property type="entry name" value="Rep_1"/>
    <property type="match status" value="1"/>
</dbReference>
<dbReference type="AlphaFoldDB" id="A0A8F1NN49"/>
<evidence type="ECO:0000256" key="1">
    <source>
        <dbReference type="ARBA" id="ARBA00022705"/>
    </source>
</evidence>
<gene>
    <name evidence="2" type="primary">rep</name>
</gene>
<reference evidence="2" key="1">
    <citation type="journal article" date="2021" name="Viruses">
        <title>Circular Rep-Encoding Single-Stranded DNA Sequences in Milk from Water Buffaloes (Bubalus arnee f. bubalis).</title>
        <authorList>
            <person name="Koenig M.-T."/>
            <person name="Fux R."/>
            <person name="Link E."/>
            <person name="Sutter G."/>
            <person name="Maertlbauer E."/>
            <person name="Didier A."/>
        </authorList>
    </citation>
    <scope>NUCLEOTIDE SEQUENCE</scope>
    <source>
        <strain evidence="2">44BAMI.2371</strain>
    </source>
</reference>
<proteinExistence type="predicted"/>
<accession>A0A8F1NN49</accession>